<dbReference type="RefSeq" id="XP_001459085.1">
    <property type="nucleotide sequence ID" value="XM_001459048.1"/>
</dbReference>
<dbReference type="AlphaFoldDB" id="A0E8S1"/>
<dbReference type="PRINTS" id="PR00103">
    <property type="entry name" value="CAMPKINASE"/>
</dbReference>
<evidence type="ECO:0000259" key="1">
    <source>
        <dbReference type="PROSITE" id="PS50042"/>
    </source>
</evidence>
<dbReference type="Pfam" id="PF00027">
    <property type="entry name" value="cNMP_binding"/>
    <property type="match status" value="1"/>
</dbReference>
<dbReference type="GO" id="GO:0005952">
    <property type="term" value="C:cAMP-dependent protein kinase complex"/>
    <property type="evidence" value="ECO:0000318"/>
    <property type="project" value="GO_Central"/>
</dbReference>
<evidence type="ECO:0000313" key="3">
    <source>
        <dbReference type="Proteomes" id="UP000000600"/>
    </source>
</evidence>
<organism evidence="2 3">
    <name type="scientific">Paramecium tetraurelia</name>
    <dbReference type="NCBI Taxonomy" id="5888"/>
    <lineage>
        <taxon>Eukaryota</taxon>
        <taxon>Sar</taxon>
        <taxon>Alveolata</taxon>
        <taxon>Ciliophora</taxon>
        <taxon>Intramacronucleata</taxon>
        <taxon>Oligohymenophorea</taxon>
        <taxon>Peniculida</taxon>
        <taxon>Parameciidae</taxon>
        <taxon>Paramecium</taxon>
    </lineage>
</organism>
<dbReference type="KEGG" id="ptm:GSPATT00024418001"/>
<dbReference type="FunFam" id="2.60.120.10:FF:000413">
    <property type="entry name" value="Uncharacterized protein"/>
    <property type="match status" value="1"/>
</dbReference>
<dbReference type="eggNOG" id="KOG1113">
    <property type="taxonomic scope" value="Eukaryota"/>
</dbReference>
<dbReference type="InterPro" id="IPR050503">
    <property type="entry name" value="cAMP-dep_PK_reg_su-like"/>
</dbReference>
<dbReference type="OrthoDB" id="21144at2759"/>
<dbReference type="InterPro" id="IPR018490">
    <property type="entry name" value="cNMP-bd_dom_sf"/>
</dbReference>
<dbReference type="InParanoid" id="A0E8S1"/>
<dbReference type="Gene3D" id="2.60.120.10">
    <property type="entry name" value="Jelly Rolls"/>
    <property type="match status" value="2"/>
</dbReference>
<dbReference type="Proteomes" id="UP000000600">
    <property type="component" value="Unassembled WGS sequence"/>
</dbReference>
<dbReference type="PANTHER" id="PTHR11635:SF152">
    <property type="entry name" value="CAMP-DEPENDENT PROTEIN KINASE TYPE I REGULATORY SUBUNIT-RELATED"/>
    <property type="match status" value="1"/>
</dbReference>
<feature type="domain" description="Cyclic nucleotide-binding" evidence="1">
    <location>
        <begin position="263"/>
        <end position="413"/>
    </location>
</feature>
<proteinExistence type="predicted"/>
<dbReference type="CDD" id="cd00038">
    <property type="entry name" value="CAP_ED"/>
    <property type="match status" value="2"/>
</dbReference>
<dbReference type="GeneID" id="5044870"/>
<name>A0E8S1_PARTE</name>
<dbReference type="GO" id="GO:0007189">
    <property type="term" value="P:adenylate cyclase-activating G protein-coupled receptor signaling pathway"/>
    <property type="evidence" value="ECO:0000318"/>
    <property type="project" value="GO_Central"/>
</dbReference>
<dbReference type="EMBL" id="CT868664">
    <property type="protein sequence ID" value="CAK91688.1"/>
    <property type="molecule type" value="Genomic_DNA"/>
</dbReference>
<dbReference type="OMA" id="QFYKAKA"/>
<dbReference type="InterPro" id="IPR000595">
    <property type="entry name" value="cNMP-bd_dom"/>
</dbReference>
<dbReference type="PANTHER" id="PTHR11635">
    <property type="entry name" value="CAMP-DEPENDENT PROTEIN KINASE REGULATORY CHAIN"/>
    <property type="match status" value="1"/>
</dbReference>
<dbReference type="HOGENOM" id="CLU_402534_0_0_1"/>
<reference evidence="2 3" key="1">
    <citation type="journal article" date="2006" name="Nature">
        <title>Global trends of whole-genome duplications revealed by the ciliate Paramecium tetraurelia.</title>
        <authorList>
            <consortium name="Genoscope"/>
            <person name="Aury J.-M."/>
            <person name="Jaillon O."/>
            <person name="Duret L."/>
            <person name="Noel B."/>
            <person name="Jubin C."/>
            <person name="Porcel B.M."/>
            <person name="Segurens B."/>
            <person name="Daubin V."/>
            <person name="Anthouard V."/>
            <person name="Aiach N."/>
            <person name="Arnaiz O."/>
            <person name="Billaut A."/>
            <person name="Beisson J."/>
            <person name="Blanc I."/>
            <person name="Bouhouche K."/>
            <person name="Camara F."/>
            <person name="Duharcourt S."/>
            <person name="Guigo R."/>
            <person name="Gogendeau D."/>
            <person name="Katinka M."/>
            <person name="Keller A.-M."/>
            <person name="Kissmehl R."/>
            <person name="Klotz C."/>
            <person name="Koll F."/>
            <person name="Le Moue A."/>
            <person name="Lepere C."/>
            <person name="Malinsky S."/>
            <person name="Nowacki M."/>
            <person name="Nowak J.K."/>
            <person name="Plattner H."/>
            <person name="Poulain J."/>
            <person name="Ruiz F."/>
            <person name="Serrano V."/>
            <person name="Zagulski M."/>
            <person name="Dessen P."/>
            <person name="Betermier M."/>
            <person name="Weissenbach J."/>
            <person name="Scarpelli C."/>
            <person name="Schachter V."/>
            <person name="Sperling L."/>
            <person name="Meyer E."/>
            <person name="Cohen J."/>
            <person name="Wincker P."/>
        </authorList>
    </citation>
    <scope>NUCLEOTIDE SEQUENCE [LARGE SCALE GENOMIC DNA]</scope>
    <source>
        <strain evidence="2 3">Stock d4-2</strain>
    </source>
</reference>
<evidence type="ECO:0000313" key="2">
    <source>
        <dbReference type="EMBL" id="CAK91688.1"/>
    </source>
</evidence>
<dbReference type="InterPro" id="IPR014710">
    <property type="entry name" value="RmlC-like_jellyroll"/>
</dbReference>
<dbReference type="GO" id="GO:0005829">
    <property type="term" value="C:cytosol"/>
    <property type="evidence" value="ECO:0000318"/>
    <property type="project" value="GO_Central"/>
</dbReference>
<gene>
    <name evidence="2" type="ORF">GSPATT00024418001</name>
</gene>
<protein>
    <recommendedName>
        <fullName evidence="1">Cyclic nucleotide-binding domain-containing protein</fullName>
    </recommendedName>
</protein>
<dbReference type="PROSITE" id="PS50042">
    <property type="entry name" value="CNMP_BINDING_3"/>
    <property type="match status" value="3"/>
</dbReference>
<dbReference type="STRING" id="5888.A0E8S1"/>
<feature type="domain" description="Cyclic nucleotide-binding" evidence="1">
    <location>
        <begin position="100"/>
        <end position="125"/>
    </location>
</feature>
<sequence length="700" mass="82116">MNRRKTVSKEAVIDVEDQINQKEQMFAPVIQVYRDNLNLTDIQVDSITSIMQNIEIFKTWCPESSTLFEFTRLICQNLQYERIQKENAVFHIGLYLPLFQGEQGDKFYIILTGRAGVYIRRQQQQIEAEESAMLPKIEKILERLQIKTIDEIEQDQKLSFYEKLIKKQSKPVKQIEAELLLLYVGNFDMYFTINGICKFQQLSQVHSGLYFGDMALTTDKPRAASIIAVTDVQALSLNKANFKKIFEKQIKTQQEKIDYFLKMFPTMTKFKMSKLIMYFTQYKYPVNYTIWKQNDVVDGFFLLKDGEIQLQQTVDFNPLLKSEQNQIILSPKKEKSNQKELITIAHLTGGCFVGETDIYLQNERRDYAVKTITQCNVFVLQLDNYAIVKKSFPEFIIPLQSLQQKNIALYRKRLDEIVQTKISNTNLNKKEEVKNIERRYINEIEVKQKTQNSVQEQSSPILRSTLQPKMTKQQMVEQNLSIADQHTKSDIATGKNEEFNMLKMAGENFQKCLIIRVEKQFEQFQPAKPKSKTPYFSKHQKDIKDLLEQIRRHQLPQVQQKEPIVFNQQQEEDLQNNNLPFLTMTKQQLRIINPLIQQKVEILKQCLSRQSHTSISKSKSLCQTTDQFYKAKAQQGFILTDTIFPYKPVHSTKNSNNQHYSNFKVFQRNKTTQQSQIQKRSCQDITDTNFFSSQPTVQFT</sequence>
<dbReference type="GO" id="GO:0030552">
    <property type="term" value="F:cAMP binding"/>
    <property type="evidence" value="ECO:0000318"/>
    <property type="project" value="GO_Central"/>
</dbReference>
<dbReference type="SUPFAM" id="SSF51206">
    <property type="entry name" value="cAMP-binding domain-like"/>
    <property type="match status" value="2"/>
</dbReference>
<keyword evidence="3" id="KW-1185">Reference proteome</keyword>
<accession>A0E8S1</accession>
<dbReference type="GO" id="GO:0004862">
    <property type="term" value="F:cAMP-dependent protein kinase inhibitor activity"/>
    <property type="evidence" value="ECO:0000318"/>
    <property type="project" value="GO_Central"/>
</dbReference>
<feature type="domain" description="Cyclic nucleotide-binding" evidence="1">
    <location>
        <begin position="178"/>
        <end position="263"/>
    </location>
</feature>
<dbReference type="GO" id="GO:0034236">
    <property type="term" value="F:protein kinase A catalytic subunit binding"/>
    <property type="evidence" value="ECO:0000318"/>
    <property type="project" value="GO_Central"/>
</dbReference>